<dbReference type="GO" id="GO:0005737">
    <property type="term" value="C:cytoplasm"/>
    <property type="evidence" value="ECO:0007669"/>
    <property type="project" value="UniProtKB-SubCell"/>
</dbReference>
<feature type="compositionally biased region" description="Low complexity" evidence="7">
    <location>
        <begin position="35"/>
        <end position="46"/>
    </location>
</feature>
<dbReference type="SMART" id="SM00028">
    <property type="entry name" value="TPR"/>
    <property type="match status" value="4"/>
</dbReference>
<comment type="subcellular location">
    <subcellularLocation>
        <location evidence="1">Cytoplasm</location>
    </subcellularLocation>
</comment>
<keyword evidence="10" id="KW-1185">Reference proteome</keyword>
<evidence type="ECO:0000256" key="6">
    <source>
        <dbReference type="PROSITE-ProRule" id="PRU00339"/>
    </source>
</evidence>
<reference evidence="9" key="2">
    <citation type="submission" date="2020-08" db="EMBL/GenBank/DDBJ databases">
        <authorList>
            <person name="Chen M."/>
            <person name="Teng W."/>
            <person name="Zhao L."/>
            <person name="Hu C."/>
            <person name="Zhou Y."/>
            <person name="Han B."/>
            <person name="Song L."/>
            <person name="Shu W."/>
        </authorList>
    </citation>
    <scope>NUCLEOTIDE SEQUENCE</scope>
    <source>
        <strain evidence="9">FACHB-1375</strain>
    </source>
</reference>
<dbReference type="InterPro" id="IPR019734">
    <property type="entry name" value="TPR_rpt"/>
</dbReference>
<dbReference type="InterPro" id="IPR051476">
    <property type="entry name" value="Bac_ResReg_Asp_Phosphatase"/>
</dbReference>
<evidence type="ECO:0000256" key="2">
    <source>
        <dbReference type="ARBA" id="ARBA00022490"/>
    </source>
</evidence>
<proteinExistence type="inferred from homology"/>
<dbReference type="Proteomes" id="UP000641646">
    <property type="component" value="Unassembled WGS sequence"/>
</dbReference>
<dbReference type="PANTHER" id="PTHR46630">
    <property type="entry name" value="TETRATRICOPEPTIDE REPEAT PROTEIN 29"/>
    <property type="match status" value="1"/>
</dbReference>
<dbReference type="Gene3D" id="1.25.40.10">
    <property type="entry name" value="Tetratricopeptide repeat domain"/>
    <property type="match status" value="2"/>
</dbReference>
<comment type="similarity">
    <text evidence="5">Belongs to the Rap family.</text>
</comment>
<feature type="signal peptide" evidence="8">
    <location>
        <begin position="1"/>
        <end position="32"/>
    </location>
</feature>
<keyword evidence="8" id="KW-0732">Signal</keyword>
<evidence type="ECO:0000313" key="9">
    <source>
        <dbReference type="EMBL" id="MBD2181176.1"/>
    </source>
</evidence>
<comment type="caution">
    <text evidence="9">The sequence shown here is derived from an EMBL/GenBank/DDBJ whole genome shotgun (WGS) entry which is preliminary data.</text>
</comment>
<evidence type="ECO:0000256" key="8">
    <source>
        <dbReference type="SAM" id="SignalP"/>
    </source>
</evidence>
<keyword evidence="3" id="KW-0677">Repeat</keyword>
<name>A0A926ZHW1_9CYAN</name>
<organism evidence="9 10">
    <name type="scientific">Aerosakkonema funiforme FACHB-1375</name>
    <dbReference type="NCBI Taxonomy" id="2949571"/>
    <lineage>
        <taxon>Bacteria</taxon>
        <taxon>Bacillati</taxon>
        <taxon>Cyanobacteriota</taxon>
        <taxon>Cyanophyceae</taxon>
        <taxon>Oscillatoriophycideae</taxon>
        <taxon>Aerosakkonematales</taxon>
        <taxon>Aerosakkonemataceae</taxon>
        <taxon>Aerosakkonema</taxon>
    </lineage>
</organism>
<reference evidence="9" key="1">
    <citation type="journal article" date="2015" name="ISME J.">
        <title>Draft Genome Sequence of Streptomyces incarnatus NRRL8089, which Produces the Nucleoside Antibiotic Sinefungin.</title>
        <authorList>
            <person name="Oshima K."/>
            <person name="Hattori M."/>
            <person name="Shimizu H."/>
            <person name="Fukuda K."/>
            <person name="Nemoto M."/>
            <person name="Inagaki K."/>
            <person name="Tamura T."/>
        </authorList>
    </citation>
    <scope>NUCLEOTIDE SEQUENCE</scope>
    <source>
        <strain evidence="9">FACHB-1375</strain>
    </source>
</reference>
<dbReference type="EMBL" id="JACJPW010000017">
    <property type="protein sequence ID" value="MBD2181176.1"/>
    <property type="molecule type" value="Genomic_DNA"/>
</dbReference>
<dbReference type="RefSeq" id="WP_190463940.1">
    <property type="nucleotide sequence ID" value="NZ_JACJPW010000017.1"/>
</dbReference>
<evidence type="ECO:0000256" key="4">
    <source>
        <dbReference type="ARBA" id="ARBA00022803"/>
    </source>
</evidence>
<dbReference type="SUPFAM" id="SSF48452">
    <property type="entry name" value="TPR-like"/>
    <property type="match status" value="1"/>
</dbReference>
<feature type="chain" id="PRO_5036919245" description="TPR repeat-containing protein" evidence="8">
    <location>
        <begin position="33"/>
        <end position="417"/>
    </location>
</feature>
<keyword evidence="4 6" id="KW-0802">TPR repeat</keyword>
<dbReference type="AlphaFoldDB" id="A0A926ZHW1"/>
<protein>
    <recommendedName>
        <fullName evidence="11">TPR repeat-containing protein</fullName>
    </recommendedName>
</protein>
<evidence type="ECO:0000256" key="5">
    <source>
        <dbReference type="ARBA" id="ARBA00038253"/>
    </source>
</evidence>
<evidence type="ECO:0000256" key="7">
    <source>
        <dbReference type="SAM" id="MobiDB-lite"/>
    </source>
</evidence>
<evidence type="ECO:0000313" key="10">
    <source>
        <dbReference type="Proteomes" id="UP000641646"/>
    </source>
</evidence>
<evidence type="ECO:0000256" key="3">
    <source>
        <dbReference type="ARBA" id="ARBA00022737"/>
    </source>
</evidence>
<feature type="repeat" description="TPR" evidence="6">
    <location>
        <begin position="364"/>
        <end position="397"/>
    </location>
</feature>
<dbReference type="PANTHER" id="PTHR46630:SF1">
    <property type="entry name" value="TETRATRICOPEPTIDE REPEAT PROTEIN 29"/>
    <property type="match status" value="1"/>
</dbReference>
<gene>
    <name evidence="9" type="ORF">H6G03_08685</name>
</gene>
<keyword evidence="2" id="KW-0963">Cytoplasm</keyword>
<dbReference type="PROSITE" id="PS50005">
    <property type="entry name" value="TPR"/>
    <property type="match status" value="1"/>
</dbReference>
<sequence>MPNRKQLKLQVSLPPLLFSSVLCVGITYPAIAADNNNNNSNKKPNPNQFPPNPLEIRVRDPLIPRSGRDKRPLTQAELATLATALDRLNAEAAAKLQANDEKGALETWYRELRLRRYLGLLPEVQALSRVGGIAWERNLSEDVQYITKRLQTIQQTQLKPPVELDLLRSLAAAFEQVRAPDWSVKVYEQILAAMRQQGNKVQEEALLLKIGELSLSWFDYAKAISAYQELVNFAQQAGDRTKQVNYLKVLAYLYGKDNQIEKSIKIKQELIEFYRNQQDFVQIPAIQLEIGSAYEAVGRLEQATQNYQEAYAFAWSIQQYAAAGDALRKLVALQRSQKQINAALETYQVLVQADYLAYNFYGMMNTYDEVGQLYLEYKNFAQALSAFQKGLELAQQLKHRESYFARQIQRVTEQANR</sequence>
<feature type="region of interest" description="Disordered" evidence="7">
    <location>
        <begin position="35"/>
        <end position="56"/>
    </location>
</feature>
<accession>A0A926ZHW1</accession>
<evidence type="ECO:0000256" key="1">
    <source>
        <dbReference type="ARBA" id="ARBA00004496"/>
    </source>
</evidence>
<evidence type="ECO:0008006" key="11">
    <source>
        <dbReference type="Google" id="ProtNLM"/>
    </source>
</evidence>
<dbReference type="InterPro" id="IPR011990">
    <property type="entry name" value="TPR-like_helical_dom_sf"/>
</dbReference>